<gene>
    <name evidence="5" type="ORF">CLODIP_2_CD08224</name>
</gene>
<dbReference type="PANTHER" id="PTHR48043">
    <property type="entry name" value="EG:EG0003.4 PROTEIN-RELATED"/>
    <property type="match status" value="1"/>
</dbReference>
<dbReference type="Proteomes" id="UP000494165">
    <property type="component" value="Unassembled WGS sequence"/>
</dbReference>
<protein>
    <recommendedName>
        <fullName evidence="7">UDP-glycosyltransferases domain-containing protein</fullName>
    </recommendedName>
</protein>
<keyword evidence="6" id="KW-1185">Reference proteome</keyword>
<evidence type="ECO:0000313" key="5">
    <source>
        <dbReference type="EMBL" id="CAB3370603.1"/>
    </source>
</evidence>
<dbReference type="Pfam" id="PF00201">
    <property type="entry name" value="UDPGT"/>
    <property type="match status" value="2"/>
</dbReference>
<keyword evidence="2" id="KW-0328">Glycosyltransferase</keyword>
<evidence type="ECO:0000256" key="3">
    <source>
        <dbReference type="ARBA" id="ARBA00022679"/>
    </source>
</evidence>
<reference evidence="5 6" key="1">
    <citation type="submission" date="2020-04" db="EMBL/GenBank/DDBJ databases">
        <authorList>
            <person name="Alioto T."/>
            <person name="Alioto T."/>
            <person name="Gomez Garrido J."/>
        </authorList>
    </citation>
    <scope>NUCLEOTIDE SEQUENCE [LARGE SCALE GENOMIC DNA]</scope>
</reference>
<dbReference type="InterPro" id="IPR035595">
    <property type="entry name" value="UDP_glycos_trans_CS"/>
</dbReference>
<evidence type="ECO:0000256" key="4">
    <source>
        <dbReference type="SAM" id="SignalP"/>
    </source>
</evidence>
<dbReference type="InterPro" id="IPR050271">
    <property type="entry name" value="UDP-glycosyltransferase"/>
</dbReference>
<dbReference type="AlphaFoldDB" id="A0A8S1CMA8"/>
<feature type="signal peptide" evidence="4">
    <location>
        <begin position="1"/>
        <end position="20"/>
    </location>
</feature>
<keyword evidence="4" id="KW-0732">Signal</keyword>
<dbReference type="EMBL" id="CADEPI010000053">
    <property type="protein sequence ID" value="CAB3370603.1"/>
    <property type="molecule type" value="Genomic_DNA"/>
</dbReference>
<accession>A0A8S1CMA8</accession>
<evidence type="ECO:0000313" key="6">
    <source>
        <dbReference type="Proteomes" id="UP000494165"/>
    </source>
</evidence>
<dbReference type="PANTHER" id="PTHR48043:SF159">
    <property type="entry name" value="EG:EG0003.4 PROTEIN-RELATED"/>
    <property type="match status" value="1"/>
</dbReference>
<dbReference type="CDD" id="cd03784">
    <property type="entry name" value="GT1_Gtf-like"/>
    <property type="match status" value="2"/>
</dbReference>
<evidence type="ECO:0000256" key="2">
    <source>
        <dbReference type="ARBA" id="ARBA00022676"/>
    </source>
</evidence>
<comment type="similarity">
    <text evidence="1">Belongs to the UDP-glycosyltransferase family.</text>
</comment>
<dbReference type="PROSITE" id="PS00375">
    <property type="entry name" value="UDPGT"/>
    <property type="match status" value="2"/>
</dbReference>
<dbReference type="OrthoDB" id="5835829at2759"/>
<dbReference type="GO" id="GO:0008194">
    <property type="term" value="F:UDP-glycosyltransferase activity"/>
    <property type="evidence" value="ECO:0007669"/>
    <property type="project" value="InterPro"/>
</dbReference>
<dbReference type="Gene3D" id="3.40.50.2000">
    <property type="entry name" value="Glycogen Phosphorylase B"/>
    <property type="match status" value="4"/>
</dbReference>
<dbReference type="InterPro" id="IPR002213">
    <property type="entry name" value="UDP_glucos_trans"/>
</dbReference>
<dbReference type="FunFam" id="3.40.50.2000:FF:000050">
    <property type="entry name" value="UDP-glucuronosyltransferase"/>
    <property type="match status" value="2"/>
</dbReference>
<keyword evidence="3" id="KW-0808">Transferase</keyword>
<organism evidence="5 6">
    <name type="scientific">Cloeon dipterum</name>
    <dbReference type="NCBI Taxonomy" id="197152"/>
    <lineage>
        <taxon>Eukaryota</taxon>
        <taxon>Metazoa</taxon>
        <taxon>Ecdysozoa</taxon>
        <taxon>Arthropoda</taxon>
        <taxon>Hexapoda</taxon>
        <taxon>Insecta</taxon>
        <taxon>Pterygota</taxon>
        <taxon>Palaeoptera</taxon>
        <taxon>Ephemeroptera</taxon>
        <taxon>Pisciforma</taxon>
        <taxon>Baetidae</taxon>
        <taxon>Cloeon</taxon>
    </lineage>
</organism>
<dbReference type="SUPFAM" id="SSF53756">
    <property type="entry name" value="UDP-Glycosyltransferase/glycogen phosphorylase"/>
    <property type="match status" value="2"/>
</dbReference>
<proteinExistence type="inferred from homology"/>
<sequence length="1010" mass="114133">MRVRGLALACFLMCMGTGEAARILGFFPVPGKSHMIVFSALTRALAERGHELVIVSTFPLKDPPANYTDINLWDSLKEIYYQFVNVNLYDFADESVIAVPIMYWIQSRTVMNIALHEPEVQKLLKDERGFDLVIAEDFLSESTFGLSHHFKAPLVLISSMGGFHWTNYAVGNPASTSYVTNSMLPYTSKMTFWERLVNTAFNLYWDIGSELFYFPFQESIKRDVFGPNVPHVKDLRRTASLVLTNNHYAFNQPRPLVPNFVEVGGMHVKPPSKPLPKDIKEWLDGGKDGVIYFSMGSNLQGNLFPEDKRKALVQAFSELPQRVLWKWESESIPDQPKNVKVASWMPQQEILAHPNIKVFITHGGLLGAQEAMYHGVPLIGIPIFGDQRLNVNRAAISGYALRLDLNNITKESVLWAVNTAIHDKSISNEAKRRSRIFHDQPEKPLDRAVFWVEYILRHDGANHLRSAALDLNCFQLALLDVYAVLFMIVAISCLATSDCARILGYFPVPGTSHMLVFSALTRALAERGHELVVVSTYPLKDPPANYTDISIAESMEEYLKAVTDVNLYDYADEYIITVPFAYWLEAKNITELSLRNSDVQKLLKDERGFDLVIVEDFMCDSTFALGHHFKAPIVLISSMGGFQWSNEAVGNPITTSYVANSVLPFTSKMNFWERLVNTAFKIYWDLGSEIFYFPSQESLKEEIFGPNVPHVKDLRRTASLVLTNNHYAFNQPRPLVPNFVEVGGMHVKPPSKPLPKDIKEWLDGGKDGVIYFSMGSNLQGNLFPEDKRKALVQAFSELPQRVLWKWESGSIPDQPKNVKVARWMPQQEILAHPNVKVFITHGGLLSAQEAMYHGVPLIGVPVFGDQKLNVNRAAMSGYALRLDLKNITKESVLWAVTTALNDKRSTERSVPSSRMTLHWTRFLLGTMRVDSLPGRPCVVAFCGPLLRPFLRLRKRSILKLVERETQVPRISEADALNLALHTSTFRFRLLSHANGVESARRTAQHSLDLF</sequence>
<comment type="caution">
    <text evidence="5">The sequence shown here is derived from an EMBL/GenBank/DDBJ whole genome shotgun (WGS) entry which is preliminary data.</text>
</comment>
<evidence type="ECO:0000256" key="1">
    <source>
        <dbReference type="ARBA" id="ARBA00009995"/>
    </source>
</evidence>
<feature type="chain" id="PRO_5035931077" description="UDP-glycosyltransferases domain-containing protein" evidence="4">
    <location>
        <begin position="21"/>
        <end position="1010"/>
    </location>
</feature>
<name>A0A8S1CMA8_9INSE</name>
<evidence type="ECO:0008006" key="7">
    <source>
        <dbReference type="Google" id="ProtNLM"/>
    </source>
</evidence>